<keyword evidence="5" id="KW-0469">Meiosis</keyword>
<evidence type="ECO:0000256" key="6">
    <source>
        <dbReference type="SAM" id="Coils"/>
    </source>
</evidence>
<dbReference type="GO" id="GO:0007130">
    <property type="term" value="P:synaptonemal complex assembly"/>
    <property type="evidence" value="ECO:0007669"/>
    <property type="project" value="TreeGrafter"/>
</dbReference>
<feature type="domain" description="HORMA" evidence="8">
    <location>
        <begin position="16"/>
        <end position="277"/>
    </location>
</feature>
<evidence type="ECO:0000259" key="8">
    <source>
        <dbReference type="PROSITE" id="PS50815"/>
    </source>
</evidence>
<evidence type="ECO:0000256" key="7">
    <source>
        <dbReference type="SAM" id="MobiDB-lite"/>
    </source>
</evidence>
<keyword evidence="3" id="KW-0158">Chromosome</keyword>
<accession>A0A9P5TUQ8</accession>
<comment type="caution">
    <text evidence="9">The sequence shown here is derived from an EMBL/GenBank/DDBJ whole genome shotgun (WGS) entry which is preliminary data.</text>
</comment>
<dbReference type="InterPro" id="IPR051294">
    <property type="entry name" value="HORMA_MeioticProgression"/>
</dbReference>
<dbReference type="InterPro" id="IPR036570">
    <property type="entry name" value="HORMA_dom_sf"/>
</dbReference>
<dbReference type="PANTHER" id="PTHR48225:SF7">
    <property type="entry name" value="MEIOSIS-SPECIFIC PROTEIN HOP1"/>
    <property type="match status" value="1"/>
</dbReference>
<keyword evidence="6" id="KW-0175">Coiled coil</keyword>
<protein>
    <submittedName>
        <fullName evidence="9">HORMA domain-containing protein</fullName>
    </submittedName>
</protein>
<dbReference type="GO" id="GO:0051598">
    <property type="term" value="P:meiotic recombination checkpoint signaling"/>
    <property type="evidence" value="ECO:0007669"/>
    <property type="project" value="TreeGrafter"/>
</dbReference>
<organism evidence="9 10">
    <name type="scientific">Gymnopilus junonius</name>
    <name type="common">Spectacular rustgill mushroom</name>
    <name type="synonym">Gymnopilus spectabilis subsp. junonius</name>
    <dbReference type="NCBI Taxonomy" id="109634"/>
    <lineage>
        <taxon>Eukaryota</taxon>
        <taxon>Fungi</taxon>
        <taxon>Dikarya</taxon>
        <taxon>Basidiomycota</taxon>
        <taxon>Agaricomycotina</taxon>
        <taxon>Agaricomycetes</taxon>
        <taxon>Agaricomycetidae</taxon>
        <taxon>Agaricales</taxon>
        <taxon>Agaricineae</taxon>
        <taxon>Hymenogastraceae</taxon>
        <taxon>Gymnopilus</taxon>
    </lineage>
</organism>
<comment type="subcellular location">
    <subcellularLocation>
        <location evidence="2">Chromosome</location>
    </subcellularLocation>
    <subcellularLocation>
        <location evidence="1">Nucleus</location>
    </subcellularLocation>
</comment>
<dbReference type="Gene3D" id="3.30.900.10">
    <property type="entry name" value="HORMA domain"/>
    <property type="match status" value="1"/>
</dbReference>
<evidence type="ECO:0000256" key="2">
    <source>
        <dbReference type="ARBA" id="ARBA00004286"/>
    </source>
</evidence>
<evidence type="ECO:0000256" key="4">
    <source>
        <dbReference type="ARBA" id="ARBA00023242"/>
    </source>
</evidence>
<keyword evidence="4" id="KW-0539">Nucleus</keyword>
<dbReference type="AlphaFoldDB" id="A0A9P5TUQ8"/>
<dbReference type="OrthoDB" id="1928087at2759"/>
<dbReference type="EMBL" id="JADNYJ010000003">
    <property type="protein sequence ID" value="KAF8912012.1"/>
    <property type="molecule type" value="Genomic_DNA"/>
</dbReference>
<dbReference type="Pfam" id="PF02301">
    <property type="entry name" value="HORMA"/>
    <property type="match status" value="1"/>
</dbReference>
<name>A0A9P5TUQ8_GYMJU</name>
<proteinExistence type="predicted"/>
<dbReference type="GO" id="GO:0005634">
    <property type="term" value="C:nucleus"/>
    <property type="evidence" value="ECO:0007669"/>
    <property type="project" value="UniProtKB-SubCell"/>
</dbReference>
<evidence type="ECO:0000313" key="10">
    <source>
        <dbReference type="Proteomes" id="UP000724874"/>
    </source>
</evidence>
<feature type="region of interest" description="Disordered" evidence="7">
    <location>
        <begin position="663"/>
        <end position="687"/>
    </location>
</feature>
<dbReference type="Proteomes" id="UP000724874">
    <property type="component" value="Unassembled WGS sequence"/>
</dbReference>
<gene>
    <name evidence="9" type="ORF">CPB84DRAFT_1761018</name>
</gene>
<sequence>MQAQQTRTNTETISQTQSLAAVQTLLRASLGCITFLRNLLPDDNFSESYFTSVDEAASSHISLSGSSASQESVNPRRTVNGFKVMTIARGYTDEADKILNYLENGIFDALEKGYLRSFIFAIYLDNKDPNNIVEAYTFNFKYHTIPGSGVTLPVMSLASGQNVPLDKRKAAIEDPVSMAIMKGRTPTLKDVKMSVKSMLKTLIQAMHRMEDLPRRRFATFKVFYTDGTPLDYEPPNFQAGDVDKDRWFFMTHDLDEVPDRCSIGTIQTGHHSVKLSVTSIASYLPFSTVHDDATFYGTIARPDRSTLTPLQEAVDTKNQANRQLANAENRNLAWSAEDSVELGDADAEGDEDSGQQDHIQHPDGYYIEIDAISPIGVRNRDGVIEALPADRYTTEAQFTGVSEHVPKKLHEIVINQMPTNSGLEETQPLLLRPANKAPNPLSSLSSADLSMLSPISTAPTTPDPGPDFDPEMLKNMSLDAREDCNTELLDLETQVTLPRREPLVVETVNPRKNATIDRSVRSMPDNDLQCDCGILLEDESCFCEGGCRKWFHVWCMGYHTTDDERMPTRFICFDCRVRADISWELIKIDLYPRMLSKFKDLALFRRAIKVAQAQIKFTSFQFSKAFGGGVALGGEMLKKLESEGFILQESTALDDLGFSITSHSKKGKNNKGKGTTNKQARPRKNMQKPRYIFNKEILSKPQYLDAFKPDDQEIESRLLGVLEMTKEIRSIRLATNAPKFNVNTQTQDESQEAPSAIGTVLHKRPILHDESDTLESNRQTKRIKMSLAAGVDLAE</sequence>
<keyword evidence="10" id="KW-1185">Reference proteome</keyword>
<dbReference type="PROSITE" id="PS50815">
    <property type="entry name" value="HORMA"/>
    <property type="match status" value="1"/>
</dbReference>
<dbReference type="InterPro" id="IPR013083">
    <property type="entry name" value="Znf_RING/FYVE/PHD"/>
</dbReference>
<dbReference type="InterPro" id="IPR003511">
    <property type="entry name" value="HORMA_dom"/>
</dbReference>
<dbReference type="Gene3D" id="3.30.40.10">
    <property type="entry name" value="Zinc/RING finger domain, C3HC4 (zinc finger)"/>
    <property type="match status" value="1"/>
</dbReference>
<evidence type="ECO:0000256" key="1">
    <source>
        <dbReference type="ARBA" id="ARBA00004123"/>
    </source>
</evidence>
<dbReference type="GO" id="GO:0005694">
    <property type="term" value="C:chromosome"/>
    <property type="evidence" value="ECO:0007669"/>
    <property type="project" value="UniProtKB-SubCell"/>
</dbReference>
<reference evidence="9" key="1">
    <citation type="submission" date="2020-11" db="EMBL/GenBank/DDBJ databases">
        <authorList>
            <consortium name="DOE Joint Genome Institute"/>
            <person name="Ahrendt S."/>
            <person name="Riley R."/>
            <person name="Andreopoulos W."/>
            <person name="LaButti K."/>
            <person name="Pangilinan J."/>
            <person name="Ruiz-duenas F.J."/>
            <person name="Barrasa J.M."/>
            <person name="Sanchez-Garcia M."/>
            <person name="Camarero S."/>
            <person name="Miyauchi S."/>
            <person name="Serrano A."/>
            <person name="Linde D."/>
            <person name="Babiker R."/>
            <person name="Drula E."/>
            <person name="Ayuso-Fernandez I."/>
            <person name="Pacheco R."/>
            <person name="Padilla G."/>
            <person name="Ferreira P."/>
            <person name="Barriuso J."/>
            <person name="Kellner H."/>
            <person name="Castanera R."/>
            <person name="Alfaro M."/>
            <person name="Ramirez L."/>
            <person name="Pisabarro A.G."/>
            <person name="Kuo A."/>
            <person name="Tritt A."/>
            <person name="Lipzen A."/>
            <person name="He G."/>
            <person name="Yan M."/>
            <person name="Ng V."/>
            <person name="Cullen D."/>
            <person name="Martin F."/>
            <person name="Rosso M.-N."/>
            <person name="Henrissat B."/>
            <person name="Hibbett D."/>
            <person name="Martinez A.T."/>
            <person name="Grigoriev I.V."/>
        </authorList>
    </citation>
    <scope>NUCLEOTIDE SEQUENCE</scope>
    <source>
        <strain evidence="9">AH 44721</strain>
    </source>
</reference>
<dbReference type="PANTHER" id="PTHR48225">
    <property type="entry name" value="HORMA DOMAIN-CONTAINING PROTEIN 1"/>
    <property type="match status" value="1"/>
</dbReference>
<evidence type="ECO:0000256" key="5">
    <source>
        <dbReference type="ARBA" id="ARBA00023254"/>
    </source>
</evidence>
<feature type="coiled-coil region" evidence="6">
    <location>
        <begin position="310"/>
        <end position="337"/>
    </location>
</feature>
<evidence type="ECO:0000256" key="3">
    <source>
        <dbReference type="ARBA" id="ARBA00022454"/>
    </source>
</evidence>
<dbReference type="SUPFAM" id="SSF57903">
    <property type="entry name" value="FYVE/PHD zinc finger"/>
    <property type="match status" value="1"/>
</dbReference>
<dbReference type="SUPFAM" id="SSF56019">
    <property type="entry name" value="The spindle assembly checkpoint protein mad2"/>
    <property type="match status" value="1"/>
</dbReference>
<evidence type="ECO:0000313" key="9">
    <source>
        <dbReference type="EMBL" id="KAF8912012.1"/>
    </source>
</evidence>
<dbReference type="InterPro" id="IPR011011">
    <property type="entry name" value="Znf_FYVE_PHD"/>
</dbReference>